<dbReference type="Proteomes" id="UP000010556">
    <property type="component" value="Unassembled WGS sequence"/>
</dbReference>
<sequence>MALALRMAAMRRSGRYLFLRIMCRMLLRVARAFLLMVRGRLKYQTLRRMALALRMAAMRRSGRYLFLRIMCRMLLRVARAFLLMVVRT</sequence>
<proteinExistence type="predicted"/>
<evidence type="ECO:0000313" key="2">
    <source>
        <dbReference type="Proteomes" id="UP000010556"/>
    </source>
</evidence>
<reference evidence="2" key="1">
    <citation type="journal article" date="2013" name="Science">
        <title>Comparative analysis of bat genomes provides insight into the evolution of flight and immunity.</title>
        <authorList>
            <person name="Zhang G."/>
            <person name="Cowled C."/>
            <person name="Shi Z."/>
            <person name="Huang Z."/>
            <person name="Bishop-Lilly K.A."/>
            <person name="Fang X."/>
            <person name="Wynne J.W."/>
            <person name="Xiong Z."/>
            <person name="Baker M.L."/>
            <person name="Zhao W."/>
            <person name="Tachedjian M."/>
            <person name="Zhu Y."/>
            <person name="Zhou P."/>
            <person name="Jiang X."/>
            <person name="Ng J."/>
            <person name="Yang L."/>
            <person name="Wu L."/>
            <person name="Xiao J."/>
            <person name="Feng Y."/>
            <person name="Chen Y."/>
            <person name="Sun X."/>
            <person name="Zhang Y."/>
            <person name="Marsh G.A."/>
            <person name="Crameri G."/>
            <person name="Broder C.C."/>
            <person name="Frey K.G."/>
            <person name="Wang L.F."/>
            <person name="Wang J."/>
        </authorList>
    </citation>
    <scope>NUCLEOTIDE SEQUENCE [LARGE SCALE GENOMIC DNA]</scope>
</reference>
<organism evidence="1 2">
    <name type="scientific">Myotis davidii</name>
    <name type="common">David's myotis</name>
    <dbReference type="NCBI Taxonomy" id="225400"/>
    <lineage>
        <taxon>Eukaryota</taxon>
        <taxon>Metazoa</taxon>
        <taxon>Chordata</taxon>
        <taxon>Craniata</taxon>
        <taxon>Vertebrata</taxon>
        <taxon>Euteleostomi</taxon>
        <taxon>Mammalia</taxon>
        <taxon>Eutheria</taxon>
        <taxon>Laurasiatheria</taxon>
        <taxon>Chiroptera</taxon>
        <taxon>Yangochiroptera</taxon>
        <taxon>Vespertilionidae</taxon>
        <taxon>Myotis</taxon>
    </lineage>
</organism>
<name>L5LE04_MYODS</name>
<protein>
    <submittedName>
        <fullName evidence="1">Uncharacterized protein</fullName>
    </submittedName>
</protein>
<gene>
    <name evidence="1" type="ORF">MDA_GLEAN10005058</name>
</gene>
<evidence type="ECO:0000313" key="1">
    <source>
        <dbReference type="EMBL" id="ELK23873.1"/>
    </source>
</evidence>
<keyword evidence="2" id="KW-1185">Reference proteome</keyword>
<accession>L5LE04</accession>
<dbReference type="AlphaFoldDB" id="L5LE04"/>
<dbReference type="EMBL" id="KB113177">
    <property type="protein sequence ID" value="ELK23873.1"/>
    <property type="molecule type" value="Genomic_DNA"/>
</dbReference>